<dbReference type="Pfam" id="PF00378">
    <property type="entry name" value="ECH_1"/>
    <property type="match status" value="1"/>
</dbReference>
<dbReference type="PANTHER" id="PTHR43684:SF1">
    <property type="entry name" value="ENOYL-COA DELTA ISOMERASE 2"/>
    <property type="match status" value="1"/>
</dbReference>
<evidence type="ECO:0000313" key="4">
    <source>
        <dbReference type="EMBL" id="NOL50237.1"/>
    </source>
</evidence>
<sequence length="248" mass="27229">MSEKAILTIEDRIATLQFNRPEMRHALDTESYQALAKCLDEVANNDQIQTLILTGSQDFFTAGNDLHDFLGPLPTDGEFFEGLKFLSALRRVPVPIIAAVEGMAVGIGCTLLLHCEFVIAGENTIFTMPFAPLGACPEGGSSDLLPKAVGMRKAQEWLLLGSKITAQEALQTQLITRTCSPGDTLNQAQQLAKQLCKLPRYSLIATKALLRQHQGFDEQACFSAEQERFIECITQPSSKAIIQAFLKK</sequence>
<dbReference type="InterPro" id="IPR029045">
    <property type="entry name" value="ClpP/crotonase-like_dom_sf"/>
</dbReference>
<keyword evidence="5" id="KW-1185">Reference proteome</keyword>
<dbReference type="AlphaFoldDB" id="A0A7Y4LB31"/>
<organism evidence="4 5">
    <name type="scientific">Pelistega europaea</name>
    <dbReference type="NCBI Taxonomy" id="106147"/>
    <lineage>
        <taxon>Bacteria</taxon>
        <taxon>Pseudomonadati</taxon>
        <taxon>Pseudomonadota</taxon>
        <taxon>Betaproteobacteria</taxon>
        <taxon>Burkholderiales</taxon>
        <taxon>Alcaligenaceae</taxon>
        <taxon>Pelistega</taxon>
    </lineage>
</organism>
<dbReference type="RefSeq" id="WP_171589215.1">
    <property type="nucleotide sequence ID" value="NZ_JABGBO010000009.1"/>
</dbReference>
<keyword evidence="2" id="KW-0576">Peroxisome</keyword>
<dbReference type="Gene3D" id="3.90.226.10">
    <property type="entry name" value="2-enoyl-CoA Hydratase, Chain A, domain 1"/>
    <property type="match status" value="1"/>
</dbReference>
<evidence type="ECO:0000256" key="1">
    <source>
        <dbReference type="ARBA" id="ARBA00004275"/>
    </source>
</evidence>
<name>A0A7Y4LB31_9BURK</name>
<reference evidence="4 5" key="1">
    <citation type="submission" date="2020-05" db="EMBL/GenBank/DDBJ databases">
        <authorList>
            <person name="Niu N."/>
        </authorList>
    </citation>
    <scope>NUCLEOTIDE SEQUENCE [LARGE SCALE GENOMIC DNA]</scope>
    <source>
        <strain evidence="4 5">LMG10982</strain>
    </source>
</reference>
<keyword evidence="3" id="KW-0413">Isomerase</keyword>
<comment type="caution">
    <text evidence="4">The sequence shown here is derived from an EMBL/GenBank/DDBJ whole genome shotgun (WGS) entry which is preliminary data.</text>
</comment>
<dbReference type="Proteomes" id="UP000541421">
    <property type="component" value="Unassembled WGS sequence"/>
</dbReference>
<dbReference type="CDD" id="cd06558">
    <property type="entry name" value="crotonase-like"/>
    <property type="match status" value="1"/>
</dbReference>
<dbReference type="EMBL" id="JABGBO010000009">
    <property type="protein sequence ID" value="NOL50237.1"/>
    <property type="molecule type" value="Genomic_DNA"/>
</dbReference>
<evidence type="ECO:0000313" key="5">
    <source>
        <dbReference type="Proteomes" id="UP000541421"/>
    </source>
</evidence>
<dbReference type="PANTHER" id="PTHR43684">
    <property type="match status" value="1"/>
</dbReference>
<dbReference type="InterPro" id="IPR051053">
    <property type="entry name" value="ECH/Chromodomain_protein"/>
</dbReference>
<gene>
    <name evidence="4" type="ORF">HKX40_08860</name>
</gene>
<dbReference type="InterPro" id="IPR001753">
    <property type="entry name" value="Enoyl-CoA_hydra/iso"/>
</dbReference>
<evidence type="ECO:0000256" key="2">
    <source>
        <dbReference type="ARBA" id="ARBA00023140"/>
    </source>
</evidence>
<dbReference type="GO" id="GO:0004165">
    <property type="term" value="F:delta(3)-delta(2)-enoyl-CoA isomerase activity"/>
    <property type="evidence" value="ECO:0007669"/>
    <property type="project" value="UniProtKB-ARBA"/>
</dbReference>
<dbReference type="SUPFAM" id="SSF52096">
    <property type="entry name" value="ClpP/crotonase"/>
    <property type="match status" value="1"/>
</dbReference>
<proteinExistence type="predicted"/>
<protein>
    <submittedName>
        <fullName evidence="4">Enoyl-CoA hydratase</fullName>
    </submittedName>
</protein>
<accession>A0A7Y4LB31</accession>
<evidence type="ECO:0000256" key="3">
    <source>
        <dbReference type="ARBA" id="ARBA00023235"/>
    </source>
</evidence>
<comment type="subcellular location">
    <subcellularLocation>
        <location evidence="1">Peroxisome</location>
    </subcellularLocation>
</comment>